<dbReference type="KEGG" id="pbi:112541340"/>
<keyword evidence="10" id="KW-1185">Reference proteome</keyword>
<evidence type="ECO:0000256" key="4">
    <source>
        <dbReference type="ARBA" id="ARBA00022525"/>
    </source>
</evidence>
<gene>
    <name evidence="11" type="primary">LOC112541340</name>
</gene>
<evidence type="ECO:0000256" key="1">
    <source>
        <dbReference type="ARBA" id="ARBA00004613"/>
    </source>
</evidence>
<keyword evidence="4" id="KW-0964">Secreted</keyword>
<protein>
    <submittedName>
        <fullName evidence="11">Dickkopf-related protein 3-like</fullName>
    </submittedName>
</protein>
<dbReference type="Gene3D" id="2.10.80.10">
    <property type="entry name" value="Lipase, subunit A"/>
    <property type="match status" value="1"/>
</dbReference>
<evidence type="ECO:0000256" key="6">
    <source>
        <dbReference type="ARBA" id="ARBA00022729"/>
    </source>
</evidence>
<feature type="chain" id="PRO_5039936279" evidence="8">
    <location>
        <begin position="22"/>
        <end position="195"/>
    </location>
</feature>
<dbReference type="OMA" id="GPSMCCA"/>
<evidence type="ECO:0000256" key="3">
    <source>
        <dbReference type="ARBA" id="ARBA00022473"/>
    </source>
</evidence>
<keyword evidence="3" id="KW-0217">Developmental protein</keyword>
<evidence type="ECO:0000256" key="7">
    <source>
        <dbReference type="ARBA" id="ARBA00023157"/>
    </source>
</evidence>
<dbReference type="GO" id="GO:0039706">
    <property type="term" value="F:co-receptor binding"/>
    <property type="evidence" value="ECO:0007669"/>
    <property type="project" value="TreeGrafter"/>
</dbReference>
<evidence type="ECO:0000259" key="9">
    <source>
        <dbReference type="Pfam" id="PF04706"/>
    </source>
</evidence>
<evidence type="ECO:0000256" key="8">
    <source>
        <dbReference type="SAM" id="SignalP"/>
    </source>
</evidence>
<evidence type="ECO:0000313" key="10">
    <source>
        <dbReference type="Proteomes" id="UP000695026"/>
    </source>
</evidence>
<sequence>MMENQLCLLTFLLCFLPTAQSYIWAWIYSLPGHNANEVASLKDPGPSPSLELMTNACSSEIACPPELFCDHHFEICLPLRQEGEFCRQDDHCAKDLTCMFGKCLQTAPGGHEGARCHHDEDCAPDFCCARLHGEMVCKKKLLLDEKCHVPPGGIAFSINQVCPCLEGLVCRRMQPKREIPFAHEMKKDDWRCQKK</sequence>
<evidence type="ECO:0000313" key="11">
    <source>
        <dbReference type="RefSeq" id="XP_025026140.1"/>
    </source>
</evidence>
<dbReference type="Proteomes" id="UP000695026">
    <property type="component" value="Unplaced"/>
</dbReference>
<dbReference type="GeneID" id="112541340"/>
<dbReference type="InterPro" id="IPR006796">
    <property type="entry name" value="Dickkopf_N"/>
</dbReference>
<dbReference type="PANTHER" id="PTHR12113:SF31">
    <property type="entry name" value="DICKKOPF N-TERMINAL CYSTEINE-RICH DOMAIN-CONTAINING PROTEIN"/>
    <property type="match status" value="1"/>
</dbReference>
<name>A0A9F5IJL6_PYTBI</name>
<dbReference type="GO" id="GO:0005615">
    <property type="term" value="C:extracellular space"/>
    <property type="evidence" value="ECO:0007669"/>
    <property type="project" value="TreeGrafter"/>
</dbReference>
<comment type="subcellular location">
    <subcellularLocation>
        <location evidence="1">Secreted</location>
    </subcellularLocation>
</comment>
<accession>A0A9F5IJL6</accession>
<dbReference type="Pfam" id="PF04706">
    <property type="entry name" value="Dickkopf_N"/>
    <property type="match status" value="1"/>
</dbReference>
<dbReference type="RefSeq" id="XP_025026140.1">
    <property type="nucleotide sequence ID" value="XM_025170372.1"/>
</dbReference>
<dbReference type="AlphaFoldDB" id="A0A9F5IJL6"/>
<reference evidence="11" key="1">
    <citation type="submission" date="2025-08" db="UniProtKB">
        <authorList>
            <consortium name="RefSeq"/>
        </authorList>
    </citation>
    <scope>IDENTIFICATION</scope>
    <source>
        <tissue evidence="11">Liver</tissue>
    </source>
</reference>
<dbReference type="GO" id="GO:0016055">
    <property type="term" value="P:Wnt signaling pathway"/>
    <property type="evidence" value="ECO:0007669"/>
    <property type="project" value="UniProtKB-KW"/>
</dbReference>
<dbReference type="OrthoDB" id="4321958at2759"/>
<proteinExistence type="inferred from homology"/>
<keyword evidence="5" id="KW-0879">Wnt signaling pathway</keyword>
<dbReference type="InterPro" id="IPR039863">
    <property type="entry name" value="DKK1-4"/>
</dbReference>
<feature type="signal peptide" evidence="8">
    <location>
        <begin position="1"/>
        <end position="21"/>
    </location>
</feature>
<dbReference type="GO" id="GO:0090090">
    <property type="term" value="P:negative regulation of canonical Wnt signaling pathway"/>
    <property type="evidence" value="ECO:0007669"/>
    <property type="project" value="TreeGrafter"/>
</dbReference>
<feature type="domain" description="Dickkopf N-terminal cysteine-rich" evidence="9">
    <location>
        <begin position="57"/>
        <end position="103"/>
    </location>
</feature>
<organism evidence="10 11">
    <name type="scientific">Python bivittatus</name>
    <name type="common">Burmese python</name>
    <name type="synonym">Python molurus bivittatus</name>
    <dbReference type="NCBI Taxonomy" id="176946"/>
    <lineage>
        <taxon>Eukaryota</taxon>
        <taxon>Metazoa</taxon>
        <taxon>Chordata</taxon>
        <taxon>Craniata</taxon>
        <taxon>Vertebrata</taxon>
        <taxon>Euteleostomi</taxon>
        <taxon>Lepidosauria</taxon>
        <taxon>Squamata</taxon>
        <taxon>Bifurcata</taxon>
        <taxon>Unidentata</taxon>
        <taxon>Episquamata</taxon>
        <taxon>Toxicofera</taxon>
        <taxon>Serpentes</taxon>
        <taxon>Henophidia</taxon>
        <taxon>Pythonidae</taxon>
        <taxon>Python</taxon>
    </lineage>
</organism>
<keyword evidence="7" id="KW-1015">Disulfide bond</keyword>
<comment type="similarity">
    <text evidence="2">Belongs to the dickkopf family.</text>
</comment>
<evidence type="ECO:0000256" key="2">
    <source>
        <dbReference type="ARBA" id="ARBA00010842"/>
    </source>
</evidence>
<dbReference type="PANTHER" id="PTHR12113">
    <property type="entry name" value="DICKKOPF3-LIKE 3"/>
    <property type="match status" value="1"/>
</dbReference>
<evidence type="ECO:0000256" key="5">
    <source>
        <dbReference type="ARBA" id="ARBA00022687"/>
    </source>
</evidence>
<dbReference type="GO" id="GO:0048019">
    <property type="term" value="F:receptor antagonist activity"/>
    <property type="evidence" value="ECO:0007669"/>
    <property type="project" value="TreeGrafter"/>
</dbReference>
<keyword evidence="6 8" id="KW-0732">Signal</keyword>